<dbReference type="Proteomes" id="UP000824469">
    <property type="component" value="Unassembled WGS sequence"/>
</dbReference>
<proteinExistence type="predicted"/>
<gene>
    <name evidence="2" type="ORF">KI387_036753</name>
</gene>
<protein>
    <submittedName>
        <fullName evidence="2">Uncharacterized protein</fullName>
    </submittedName>
</protein>
<feature type="compositionally biased region" description="Gly residues" evidence="1">
    <location>
        <begin position="82"/>
        <end position="98"/>
    </location>
</feature>
<dbReference type="EMBL" id="JAHRHJ020000007">
    <property type="protein sequence ID" value="KAH9308842.1"/>
    <property type="molecule type" value="Genomic_DNA"/>
</dbReference>
<feature type="non-terminal residue" evidence="2">
    <location>
        <position position="98"/>
    </location>
</feature>
<name>A0AA38L3J2_TAXCH</name>
<comment type="caution">
    <text evidence="2">The sequence shown here is derived from an EMBL/GenBank/DDBJ whole genome shotgun (WGS) entry which is preliminary data.</text>
</comment>
<accession>A0AA38L3J2</accession>
<evidence type="ECO:0000313" key="2">
    <source>
        <dbReference type="EMBL" id="KAH9308842.1"/>
    </source>
</evidence>
<sequence length="98" mass="9557">VKAADLWTERGRRGRVEEGGRGGIYRVWRWGSGGREAAAGDGEGQAATEDATVAGVGFGERGGGGSVVKGGARVWGKADGAAGQGRKGGGGTALAGGS</sequence>
<evidence type="ECO:0000313" key="3">
    <source>
        <dbReference type="Proteomes" id="UP000824469"/>
    </source>
</evidence>
<feature type="non-terminal residue" evidence="2">
    <location>
        <position position="1"/>
    </location>
</feature>
<keyword evidence="3" id="KW-1185">Reference proteome</keyword>
<dbReference type="AlphaFoldDB" id="A0AA38L3J2"/>
<evidence type="ECO:0000256" key="1">
    <source>
        <dbReference type="SAM" id="MobiDB-lite"/>
    </source>
</evidence>
<feature type="region of interest" description="Disordered" evidence="1">
    <location>
        <begin position="77"/>
        <end position="98"/>
    </location>
</feature>
<reference evidence="2 3" key="1">
    <citation type="journal article" date="2021" name="Nat. Plants">
        <title>The Taxus genome provides insights into paclitaxel biosynthesis.</title>
        <authorList>
            <person name="Xiong X."/>
            <person name="Gou J."/>
            <person name="Liao Q."/>
            <person name="Li Y."/>
            <person name="Zhou Q."/>
            <person name="Bi G."/>
            <person name="Li C."/>
            <person name="Du R."/>
            <person name="Wang X."/>
            <person name="Sun T."/>
            <person name="Guo L."/>
            <person name="Liang H."/>
            <person name="Lu P."/>
            <person name="Wu Y."/>
            <person name="Zhang Z."/>
            <person name="Ro D.K."/>
            <person name="Shang Y."/>
            <person name="Huang S."/>
            <person name="Yan J."/>
        </authorList>
    </citation>
    <scope>NUCLEOTIDE SEQUENCE [LARGE SCALE GENOMIC DNA]</scope>
    <source>
        <strain evidence="2">Ta-2019</strain>
    </source>
</reference>
<organism evidence="2 3">
    <name type="scientific">Taxus chinensis</name>
    <name type="common">Chinese yew</name>
    <name type="synonym">Taxus wallichiana var. chinensis</name>
    <dbReference type="NCBI Taxonomy" id="29808"/>
    <lineage>
        <taxon>Eukaryota</taxon>
        <taxon>Viridiplantae</taxon>
        <taxon>Streptophyta</taxon>
        <taxon>Embryophyta</taxon>
        <taxon>Tracheophyta</taxon>
        <taxon>Spermatophyta</taxon>
        <taxon>Pinopsida</taxon>
        <taxon>Pinidae</taxon>
        <taxon>Conifers II</taxon>
        <taxon>Cupressales</taxon>
        <taxon>Taxaceae</taxon>
        <taxon>Taxus</taxon>
    </lineage>
</organism>